<evidence type="ECO:0000256" key="2">
    <source>
        <dbReference type="ARBA" id="ARBA00009712"/>
    </source>
</evidence>
<accession>A0A1M7Q6G1</accession>
<dbReference type="InterPro" id="IPR001273">
    <property type="entry name" value="ArAA_hydroxylase"/>
</dbReference>
<dbReference type="InterPro" id="IPR036951">
    <property type="entry name" value="ArAA_hydroxylase_sf"/>
</dbReference>
<evidence type="ECO:0000256" key="5">
    <source>
        <dbReference type="ARBA" id="ARBA00023004"/>
    </source>
</evidence>
<comment type="similarity">
    <text evidence="2">Belongs to the biopterin-dependent aromatic amino acid hydroxylase family.</text>
</comment>
<dbReference type="PANTHER" id="PTHR11473">
    <property type="entry name" value="AROMATIC AMINO ACID HYDROXYLASE"/>
    <property type="match status" value="1"/>
</dbReference>
<evidence type="ECO:0000313" key="9">
    <source>
        <dbReference type="EMBL" id="SHN25943.1"/>
    </source>
</evidence>
<dbReference type="PRINTS" id="PR00372">
    <property type="entry name" value="FYWHYDRXLASE"/>
</dbReference>
<proteinExistence type="inferred from homology"/>
<keyword evidence="6" id="KW-0503">Monooxygenase</keyword>
<evidence type="ECO:0000313" key="10">
    <source>
        <dbReference type="Proteomes" id="UP000184513"/>
    </source>
</evidence>
<gene>
    <name evidence="9" type="ORF">SAMN04488057_11480</name>
</gene>
<dbReference type="PANTHER" id="PTHR11473:SF24">
    <property type="entry name" value="PHENYLALANINE-4-HYDROXYLASE"/>
    <property type="match status" value="1"/>
</dbReference>
<dbReference type="STRING" id="388280.SAMN04488057_11480"/>
<dbReference type="Gene3D" id="1.10.800.10">
    <property type="entry name" value="Aromatic amino acid hydroxylase"/>
    <property type="match status" value="1"/>
</dbReference>
<keyword evidence="10" id="KW-1185">Reference proteome</keyword>
<evidence type="ECO:0000256" key="4">
    <source>
        <dbReference type="ARBA" id="ARBA00023002"/>
    </source>
</evidence>
<keyword evidence="5 7" id="KW-0408">Iron</keyword>
<dbReference type="SUPFAM" id="SSF56534">
    <property type="entry name" value="Aromatic aminoacid monoxygenases, catalytic and oligomerization domains"/>
    <property type="match status" value="1"/>
</dbReference>
<protein>
    <submittedName>
        <fullName evidence="9">Phenylalanine-4-hydroxylase</fullName>
    </submittedName>
</protein>
<sequence>MARKPDDVLSDPRLDPLKQEYGSYSQEDFEVWKILFERQYKILPGAASEKFLEGLQTIGFSAEGIANFEEANKRLADITGWAIHVVPGLIDDDLFFGLLYHKRFPASTWLRKKESLDYLEEPDMFHDAFAHLPLLTDPDYTRFLKELAGIALKFIDNPLAIDLLSRVYWYTIEFGLIRERGALRIYGAGILSSAGETKYCLSEEPQQLPYDVEMVMNTPFWKNKFQDRYFVIDDFEMLYASVPSIERNLVDLLEKGE</sequence>
<evidence type="ECO:0000256" key="6">
    <source>
        <dbReference type="ARBA" id="ARBA00023033"/>
    </source>
</evidence>
<dbReference type="PROSITE" id="PS51410">
    <property type="entry name" value="BH4_AAA_HYDROXYL_2"/>
    <property type="match status" value="1"/>
</dbReference>
<feature type="binding site" evidence="7">
    <location>
        <position position="173"/>
    </location>
    <ligand>
        <name>Fe cation</name>
        <dbReference type="ChEBI" id="CHEBI:24875"/>
    </ligand>
</feature>
<dbReference type="OrthoDB" id="9780502at2"/>
<reference evidence="9 10" key="1">
    <citation type="submission" date="2016-11" db="EMBL/GenBank/DDBJ databases">
        <authorList>
            <person name="Jaros S."/>
            <person name="Januszkiewicz K."/>
            <person name="Wedrychowicz H."/>
        </authorList>
    </citation>
    <scope>NUCLEOTIDE SEQUENCE [LARGE SCALE GENOMIC DNA]</scope>
    <source>
        <strain evidence="9 10">CGMCC 1.6102</strain>
    </source>
</reference>
<keyword evidence="3 7" id="KW-0479">Metal-binding</keyword>
<dbReference type="CDD" id="cd00361">
    <property type="entry name" value="arom_aa_hydroxylase"/>
    <property type="match status" value="1"/>
</dbReference>
<dbReference type="Pfam" id="PF00351">
    <property type="entry name" value="Biopterin_H"/>
    <property type="match status" value="1"/>
</dbReference>
<comment type="cofactor">
    <cofactor evidence="1 7">
        <name>Fe(2+)</name>
        <dbReference type="ChEBI" id="CHEBI:29033"/>
    </cofactor>
</comment>
<dbReference type="Proteomes" id="UP000184513">
    <property type="component" value="Unassembled WGS sequence"/>
</dbReference>
<dbReference type="GO" id="GO:0016714">
    <property type="term" value="F:oxidoreductase activity, acting on paired donors, with incorporation or reduction of molecular oxygen, reduced pteridine as one donor, and incorporation of one atom of oxygen"/>
    <property type="evidence" value="ECO:0007669"/>
    <property type="project" value="InterPro"/>
</dbReference>
<evidence type="ECO:0000259" key="8">
    <source>
        <dbReference type="PROSITE" id="PS51410"/>
    </source>
</evidence>
<dbReference type="InterPro" id="IPR019774">
    <property type="entry name" value="Aromatic-AA_hydroxylase_C"/>
</dbReference>
<name>A0A1M7Q6G1_9BACT</name>
<dbReference type="GO" id="GO:0009072">
    <property type="term" value="P:aromatic amino acid metabolic process"/>
    <property type="evidence" value="ECO:0007669"/>
    <property type="project" value="InterPro"/>
</dbReference>
<feature type="binding site" evidence="7">
    <location>
        <position position="131"/>
    </location>
    <ligand>
        <name>Fe cation</name>
        <dbReference type="ChEBI" id="CHEBI:24875"/>
    </ligand>
</feature>
<evidence type="ECO:0000256" key="1">
    <source>
        <dbReference type="ARBA" id="ARBA00001954"/>
    </source>
</evidence>
<dbReference type="InterPro" id="IPR036329">
    <property type="entry name" value="Aro-AA_hydroxylase_C_sf"/>
</dbReference>
<organism evidence="9 10">
    <name type="scientific">Cyclobacterium lianum</name>
    <dbReference type="NCBI Taxonomy" id="388280"/>
    <lineage>
        <taxon>Bacteria</taxon>
        <taxon>Pseudomonadati</taxon>
        <taxon>Bacteroidota</taxon>
        <taxon>Cytophagia</taxon>
        <taxon>Cytophagales</taxon>
        <taxon>Cyclobacteriaceae</taxon>
        <taxon>Cyclobacterium</taxon>
    </lineage>
</organism>
<evidence type="ECO:0000256" key="3">
    <source>
        <dbReference type="ARBA" id="ARBA00022723"/>
    </source>
</evidence>
<keyword evidence="4" id="KW-0560">Oxidoreductase</keyword>
<dbReference type="GO" id="GO:0005506">
    <property type="term" value="F:iron ion binding"/>
    <property type="evidence" value="ECO:0007669"/>
    <property type="project" value="InterPro"/>
</dbReference>
<feature type="domain" description="Biopterin-dependent aromatic amino acid hydroxylase family profile" evidence="8">
    <location>
        <begin position="1"/>
        <end position="257"/>
    </location>
</feature>
<feature type="binding site" evidence="7">
    <location>
        <position position="126"/>
    </location>
    <ligand>
        <name>Fe cation</name>
        <dbReference type="ChEBI" id="CHEBI:24875"/>
    </ligand>
</feature>
<dbReference type="EMBL" id="FRCY01000014">
    <property type="protein sequence ID" value="SHN25943.1"/>
    <property type="molecule type" value="Genomic_DNA"/>
</dbReference>
<dbReference type="AlphaFoldDB" id="A0A1M7Q6G1"/>
<evidence type="ECO:0000256" key="7">
    <source>
        <dbReference type="PIRSR" id="PIRSR601273-2"/>
    </source>
</evidence>